<protein>
    <submittedName>
        <fullName evidence="1">Uncharacterized protein</fullName>
    </submittedName>
</protein>
<comment type="caution">
    <text evidence="1">The sequence shown here is derived from an EMBL/GenBank/DDBJ whole genome shotgun (WGS) entry which is preliminary data.</text>
</comment>
<sequence length="139" mass="15078">MNRGAAPNPNPNLSPRKEMPTVDVLSASDSSNPTFPYTNSFLLPIPLSSCVDPLLIKSTYPRVVFALAFLVSSIVRRDVVGQKPWRAVFAIEGLRAGAETGVEVACESKRCLWTLNLTGVVPVWATLEDVRDQTVNGGH</sequence>
<dbReference type="Proteomes" id="UP000383932">
    <property type="component" value="Unassembled WGS sequence"/>
</dbReference>
<evidence type="ECO:0000313" key="1">
    <source>
        <dbReference type="EMBL" id="KAB5588964.1"/>
    </source>
</evidence>
<gene>
    <name evidence="1" type="ORF">CTheo_7598</name>
</gene>
<reference evidence="1 2" key="1">
    <citation type="journal article" date="2019" name="Fungal Biol. Biotechnol.">
        <title>Draft genome sequence of fastidious pathogen Ceratobasidium theobromae, which causes vascular-streak dieback in Theobroma cacao.</title>
        <authorList>
            <person name="Ali S.S."/>
            <person name="Asman A."/>
            <person name="Shao J."/>
            <person name="Firmansyah A.P."/>
            <person name="Susilo A.W."/>
            <person name="Rosmana A."/>
            <person name="McMahon P."/>
            <person name="Junaid M."/>
            <person name="Guest D."/>
            <person name="Kheng T.Y."/>
            <person name="Meinhardt L.W."/>
            <person name="Bailey B.A."/>
        </authorList>
    </citation>
    <scope>NUCLEOTIDE SEQUENCE [LARGE SCALE GENOMIC DNA]</scope>
    <source>
        <strain evidence="1 2">CT2</strain>
    </source>
</reference>
<dbReference type="OrthoDB" id="5565328at2759"/>
<keyword evidence="2" id="KW-1185">Reference proteome</keyword>
<name>A0A5N5QBC6_9AGAM</name>
<evidence type="ECO:0000313" key="2">
    <source>
        <dbReference type="Proteomes" id="UP000383932"/>
    </source>
</evidence>
<dbReference type="AlphaFoldDB" id="A0A5N5QBC6"/>
<dbReference type="EMBL" id="SSOP01000339">
    <property type="protein sequence ID" value="KAB5588964.1"/>
    <property type="molecule type" value="Genomic_DNA"/>
</dbReference>
<accession>A0A5N5QBC6</accession>
<proteinExistence type="predicted"/>
<organism evidence="1 2">
    <name type="scientific">Ceratobasidium theobromae</name>
    <dbReference type="NCBI Taxonomy" id="1582974"/>
    <lineage>
        <taxon>Eukaryota</taxon>
        <taxon>Fungi</taxon>
        <taxon>Dikarya</taxon>
        <taxon>Basidiomycota</taxon>
        <taxon>Agaricomycotina</taxon>
        <taxon>Agaricomycetes</taxon>
        <taxon>Cantharellales</taxon>
        <taxon>Ceratobasidiaceae</taxon>
        <taxon>Ceratobasidium</taxon>
    </lineage>
</organism>